<dbReference type="Proteomes" id="UP001144036">
    <property type="component" value="Unassembled WGS sequence"/>
</dbReference>
<evidence type="ECO:0000256" key="1">
    <source>
        <dbReference type="SAM" id="MobiDB-lite"/>
    </source>
</evidence>
<dbReference type="EMBL" id="JAPNNL010000145">
    <property type="protein sequence ID" value="MDA0637252.1"/>
    <property type="molecule type" value="Genomic_DNA"/>
</dbReference>
<name>A0ABT4SJ74_9ACTN</name>
<keyword evidence="3" id="KW-1185">Reference proteome</keyword>
<sequence>MVTLTAGVTWLGTGPSAADDCLTAQARVGSPAAALCDELAKARLSDAAPLLGSESTHLALNAVRMAERIHLTGLVTPQSEHGLSDLGGFVATSAMPPVASEPVAGATGLLKLPALPVLPEAAPPTGRTPRPTDGRPRPADTPIDLTGPVQQAGDEIVDRAVPRVATELDRADIPGRSLDGVTRLLGGLSLR</sequence>
<organism evidence="2 3">
    <name type="scientific">Nonomuraea corallina</name>
    <dbReference type="NCBI Taxonomy" id="2989783"/>
    <lineage>
        <taxon>Bacteria</taxon>
        <taxon>Bacillati</taxon>
        <taxon>Actinomycetota</taxon>
        <taxon>Actinomycetes</taxon>
        <taxon>Streptosporangiales</taxon>
        <taxon>Streptosporangiaceae</taxon>
        <taxon>Nonomuraea</taxon>
    </lineage>
</organism>
<reference evidence="2" key="1">
    <citation type="submission" date="2022-11" db="EMBL/GenBank/DDBJ databases">
        <title>Nonomuraea corallina sp. nov., a new species of the genus Nonomuraea isolated from sea side sediment in Thai sea.</title>
        <authorList>
            <person name="Ngamcharungchit C."/>
            <person name="Matsumoto A."/>
            <person name="Suriyachadkun C."/>
            <person name="Panbangred W."/>
            <person name="Inahashi Y."/>
            <person name="Intra B."/>
        </authorList>
    </citation>
    <scope>NUCLEOTIDE SEQUENCE</scope>
    <source>
        <strain evidence="2">MCN248</strain>
    </source>
</reference>
<evidence type="ECO:0000313" key="2">
    <source>
        <dbReference type="EMBL" id="MDA0637252.1"/>
    </source>
</evidence>
<gene>
    <name evidence="2" type="ORF">OUY22_27940</name>
</gene>
<protein>
    <submittedName>
        <fullName evidence="2">Uncharacterized protein</fullName>
    </submittedName>
</protein>
<proteinExistence type="predicted"/>
<feature type="region of interest" description="Disordered" evidence="1">
    <location>
        <begin position="117"/>
        <end position="154"/>
    </location>
</feature>
<dbReference type="RefSeq" id="WP_270158156.1">
    <property type="nucleotide sequence ID" value="NZ_JAPNNL010000145.1"/>
</dbReference>
<evidence type="ECO:0000313" key="3">
    <source>
        <dbReference type="Proteomes" id="UP001144036"/>
    </source>
</evidence>
<feature type="compositionally biased region" description="Low complexity" evidence="1">
    <location>
        <begin position="117"/>
        <end position="129"/>
    </location>
</feature>
<comment type="caution">
    <text evidence="2">The sequence shown here is derived from an EMBL/GenBank/DDBJ whole genome shotgun (WGS) entry which is preliminary data.</text>
</comment>
<accession>A0ABT4SJ74</accession>